<dbReference type="Proteomes" id="UP000258905">
    <property type="component" value="Unassembled WGS sequence"/>
</dbReference>
<accession>A0A0J2JKE8</accession>
<dbReference type="EMBL" id="UIUC01000052">
    <property type="protein sequence ID" value="SVN67291.1"/>
    <property type="molecule type" value="Genomic_DNA"/>
</dbReference>
<evidence type="ECO:0000313" key="3">
    <source>
        <dbReference type="Proteomes" id="UP000258905"/>
    </source>
</evidence>
<reference evidence="2 3" key="1">
    <citation type="submission" date="2018-08" db="EMBL/GenBank/DDBJ databases">
        <authorList>
            <consortium name="Pathogen Informatics"/>
        </authorList>
    </citation>
    <scope>NUCLEOTIDE SEQUENCE [LARGE SCALE GENOMIC DNA]</scope>
    <source>
        <strain evidence="2 3">EuSCAPE_GR003</strain>
    </source>
</reference>
<evidence type="ECO:0000313" key="2">
    <source>
        <dbReference type="EMBL" id="SVN67291.1"/>
    </source>
</evidence>
<dbReference type="KEGG" id="kpnu:LI86_15265"/>
<dbReference type="AlphaFoldDB" id="A0A0J2JKE8"/>
<keyword evidence="1" id="KW-0472">Membrane</keyword>
<proteinExistence type="predicted"/>
<feature type="transmembrane region" description="Helical" evidence="1">
    <location>
        <begin position="82"/>
        <end position="101"/>
    </location>
</feature>
<keyword evidence="1" id="KW-0812">Transmembrane</keyword>
<gene>
    <name evidence="2" type="ORF">SAMEA3649591_05351</name>
</gene>
<comment type="caution">
    <text evidence="2">The sequence shown here is derived from an EMBL/GenBank/DDBJ whole genome shotgun (WGS) entry which is preliminary data.</text>
</comment>
<name>A0A0J2JKE8_KLEPN</name>
<feature type="transmembrane region" description="Helical" evidence="1">
    <location>
        <begin position="41"/>
        <end position="62"/>
    </location>
</feature>
<dbReference type="RefSeq" id="WP_004152648.1">
    <property type="nucleotide sequence ID" value="NZ_AP024753.1"/>
</dbReference>
<protein>
    <submittedName>
        <fullName evidence="2">Uncharacterized protein</fullName>
    </submittedName>
</protein>
<sequence>MEALLTFTFKDFIAFMIPLFIGGLIFNRRRKRKEVRVKFSFLWLVLIVGGILEICDEIYTTYSYRHNHLYNNDTLTTVFNYDFAKIVFCGVLIFVSIALLLQELLLNKQSH</sequence>
<feature type="transmembrane region" description="Helical" evidence="1">
    <location>
        <begin position="12"/>
        <end position="29"/>
    </location>
</feature>
<keyword evidence="1" id="KW-1133">Transmembrane helix</keyword>
<organism evidence="2 3">
    <name type="scientific">Klebsiella pneumoniae</name>
    <dbReference type="NCBI Taxonomy" id="573"/>
    <lineage>
        <taxon>Bacteria</taxon>
        <taxon>Pseudomonadati</taxon>
        <taxon>Pseudomonadota</taxon>
        <taxon>Gammaproteobacteria</taxon>
        <taxon>Enterobacterales</taxon>
        <taxon>Enterobacteriaceae</taxon>
        <taxon>Klebsiella/Raoultella group</taxon>
        <taxon>Klebsiella</taxon>
        <taxon>Klebsiella pneumoniae complex</taxon>
    </lineage>
</organism>
<evidence type="ECO:0000256" key="1">
    <source>
        <dbReference type="SAM" id="Phobius"/>
    </source>
</evidence>